<keyword evidence="2" id="KW-1185">Reference proteome</keyword>
<evidence type="ECO:0000313" key="2">
    <source>
        <dbReference type="Proteomes" id="UP001596152"/>
    </source>
</evidence>
<name>A0ABW0FUN7_9CAUL</name>
<protein>
    <submittedName>
        <fullName evidence="1">Trans-aconitate 2-methyltransferase</fullName>
    </submittedName>
</protein>
<dbReference type="InterPro" id="IPR029063">
    <property type="entry name" value="SAM-dependent_MTases_sf"/>
</dbReference>
<dbReference type="Gene3D" id="3.40.50.150">
    <property type="entry name" value="Vaccinia Virus protein VP39"/>
    <property type="match status" value="1"/>
</dbReference>
<dbReference type="SUPFAM" id="SSF53335">
    <property type="entry name" value="S-adenosyl-L-methionine-dependent methyltransferases"/>
    <property type="match status" value="1"/>
</dbReference>
<dbReference type="Proteomes" id="UP001596152">
    <property type="component" value="Unassembled WGS sequence"/>
</dbReference>
<dbReference type="EMBL" id="JBHSLF010000044">
    <property type="protein sequence ID" value="MFC5345266.1"/>
    <property type="molecule type" value="Genomic_DNA"/>
</dbReference>
<comment type="caution">
    <text evidence="1">The sequence shown here is derived from an EMBL/GenBank/DDBJ whole genome shotgun (WGS) entry which is preliminary data.</text>
</comment>
<accession>A0ABW0FUN7</accession>
<dbReference type="RefSeq" id="WP_374038279.1">
    <property type="nucleotide sequence ID" value="NZ_CP169082.1"/>
</dbReference>
<sequence length="227" mass="25696">MIDLLFRRLRRLLQTPYGQSNPTNRERFETVFRTRRWATGQSVSGPGSDLGSGSVEHSIRMLTKTVDELGVRSIADVPCGDFNWFDLFLRDRPQVDYVGYDIVAPLIAQNRAAHPGRRFEVLDIVTEVPAPADLIFSKDLVNHLYERDVWATLRNMSASGARWLMITSNTGAPNKELTLLRSGASRELDLQTAPYSLPTPVWSDHYLSLWRAEDVAARVAEHDRQTA</sequence>
<gene>
    <name evidence="1" type="ORF">ACFPIE_15210</name>
</gene>
<reference evidence="2" key="1">
    <citation type="journal article" date="2019" name="Int. J. Syst. Evol. Microbiol.">
        <title>The Global Catalogue of Microorganisms (GCM) 10K type strain sequencing project: providing services to taxonomists for standard genome sequencing and annotation.</title>
        <authorList>
            <consortium name="The Broad Institute Genomics Platform"/>
            <consortium name="The Broad Institute Genome Sequencing Center for Infectious Disease"/>
            <person name="Wu L."/>
            <person name="Ma J."/>
        </authorList>
    </citation>
    <scope>NUCLEOTIDE SEQUENCE [LARGE SCALE GENOMIC DNA]</scope>
    <source>
        <strain evidence="2">JCM 12125</strain>
    </source>
</reference>
<organism evidence="1 2">
    <name type="scientific">Brevundimonas staleyi</name>
    <dbReference type="NCBI Taxonomy" id="74326"/>
    <lineage>
        <taxon>Bacteria</taxon>
        <taxon>Pseudomonadati</taxon>
        <taxon>Pseudomonadota</taxon>
        <taxon>Alphaproteobacteria</taxon>
        <taxon>Caulobacterales</taxon>
        <taxon>Caulobacteraceae</taxon>
        <taxon>Brevundimonas</taxon>
    </lineage>
</organism>
<evidence type="ECO:0000313" key="1">
    <source>
        <dbReference type="EMBL" id="MFC5345266.1"/>
    </source>
</evidence>
<proteinExistence type="predicted"/>